<evidence type="ECO:0008006" key="3">
    <source>
        <dbReference type="Google" id="ProtNLM"/>
    </source>
</evidence>
<dbReference type="Proteomes" id="UP001501729">
    <property type="component" value="Unassembled WGS sequence"/>
</dbReference>
<gene>
    <name evidence="1" type="ORF">GCM10025751_13870</name>
</gene>
<protein>
    <recommendedName>
        <fullName evidence="3">Caspase domain-containing protein</fullName>
    </recommendedName>
</protein>
<name>A0AAV3UE58_9EURY</name>
<evidence type="ECO:0000313" key="2">
    <source>
        <dbReference type="Proteomes" id="UP001501729"/>
    </source>
</evidence>
<proteinExistence type="predicted"/>
<accession>A0AAV3UE58</accession>
<dbReference type="AlphaFoldDB" id="A0AAV3UE58"/>
<dbReference type="RefSeq" id="WP_227776172.1">
    <property type="nucleotide sequence ID" value="NZ_BAABKX010000001.1"/>
</dbReference>
<dbReference type="GeneID" id="68611974"/>
<comment type="caution">
    <text evidence="1">The sequence shown here is derived from an EMBL/GenBank/DDBJ whole genome shotgun (WGS) entry which is preliminary data.</text>
</comment>
<organism evidence="1 2">
    <name type="scientific">Haladaptatus pallidirubidus</name>
    <dbReference type="NCBI Taxonomy" id="1008152"/>
    <lineage>
        <taxon>Archaea</taxon>
        <taxon>Methanobacteriati</taxon>
        <taxon>Methanobacteriota</taxon>
        <taxon>Stenosarchaea group</taxon>
        <taxon>Halobacteria</taxon>
        <taxon>Halobacteriales</taxon>
        <taxon>Haladaptataceae</taxon>
        <taxon>Haladaptatus</taxon>
    </lineage>
</organism>
<dbReference type="EMBL" id="BAABKX010000001">
    <property type="protein sequence ID" value="GAA5045666.1"/>
    <property type="molecule type" value="Genomic_DNA"/>
</dbReference>
<evidence type="ECO:0000313" key="1">
    <source>
        <dbReference type="EMBL" id="GAA5045666.1"/>
    </source>
</evidence>
<keyword evidence="2" id="KW-1185">Reference proteome</keyword>
<sequence>MQPAFEPPPNRPGLLIEDPIESVRFALYTPDQSTLRPADPKTFHFPVDAAVEFETKTVEIPKLTGVYVRTRDGDLAASYNVTDDETTVSAGAYTLELNTAPMKLYLTVESGVHIEKRNQSVILDFDEKIPVRVGARSFHEQPAGTVTVTDDIEDSMRAISLFGSALKTTSPERSFPTLRGHPPLIERGDDFSVPDGLERPETGVELVVPRQRAAVYTATPLAYYLGAKVVPGRYPRLAASGFEHPLTGSGGFENAVANTLQQVFFFDCLTRTEGYYQVDLYERQQIVPLVELDFAALYDASLAERLAAYLSVPFETLEPHLPDWHLTTDVVPAANNVESLPFVANDLSLVRCPPKPTTRTVRSQPKPLTEFYRADFVRSTGSSTSVNDIVQPDPSNSVEHVWIGDGYPLGSNKTTVESCRRRIEGTAPDGSSIEIHVVCNDERMEEEGVVNEFYGSRDLIEFDVGISYDLTTDELAELFAKPLDFVHYIGHVDDQGMQCSDGYLDVRTLDVVRTKAFLLNACRSYEQGMALVENGSRGGVVTLSEIANVSATKVGRALARLLNIGFSLRTGLEIAKSEILTGYRYITVGDGGLGLVQCESGCPLHLRVRNEKEDSFEVDIMVYPSQIRGIGTLFRPHLNDDDTQYLNSGVLDSWIVSEAELDEYLNCGVLPVTFENDLYWSDEITAADLR</sequence>
<reference evidence="1 2" key="1">
    <citation type="journal article" date="2019" name="Int. J. Syst. Evol. Microbiol.">
        <title>The Global Catalogue of Microorganisms (GCM) 10K type strain sequencing project: providing services to taxonomists for standard genome sequencing and annotation.</title>
        <authorList>
            <consortium name="The Broad Institute Genomics Platform"/>
            <consortium name="The Broad Institute Genome Sequencing Center for Infectious Disease"/>
            <person name="Wu L."/>
            <person name="Ma J."/>
        </authorList>
    </citation>
    <scope>NUCLEOTIDE SEQUENCE [LARGE SCALE GENOMIC DNA]</scope>
    <source>
        <strain evidence="1 2">JCM 17504</strain>
    </source>
</reference>